<dbReference type="PANTHER" id="PTHR21683:SF2">
    <property type="entry name" value="COILED-COIL DOMAIN-CONTAINING PROTEIN 42 LIKE-2-LIKE"/>
    <property type="match status" value="1"/>
</dbReference>
<dbReference type="Proteomes" id="UP001152803">
    <property type="component" value="Unassembled WGS sequence"/>
</dbReference>
<reference evidence="4" key="1">
    <citation type="journal article" date="2023" name="Science">
        <title>Genome structures resolve the early diversification of teleost fishes.</title>
        <authorList>
            <person name="Parey E."/>
            <person name="Louis A."/>
            <person name="Montfort J."/>
            <person name="Bouchez O."/>
            <person name="Roques C."/>
            <person name="Iampietro C."/>
            <person name="Lluch J."/>
            <person name="Castinel A."/>
            <person name="Donnadieu C."/>
            <person name="Desvignes T."/>
            <person name="Floi Bucao C."/>
            <person name="Jouanno E."/>
            <person name="Wen M."/>
            <person name="Mejri S."/>
            <person name="Dirks R."/>
            <person name="Jansen H."/>
            <person name="Henkel C."/>
            <person name="Chen W.J."/>
            <person name="Zahm M."/>
            <person name="Cabau C."/>
            <person name="Klopp C."/>
            <person name="Thompson A.W."/>
            <person name="Robinson-Rechavi M."/>
            <person name="Braasch I."/>
            <person name="Lecointre G."/>
            <person name="Bobe J."/>
            <person name="Postlethwait J.H."/>
            <person name="Berthelot C."/>
            <person name="Roest Crollius H."/>
            <person name="Guiguen Y."/>
        </authorList>
    </citation>
    <scope>NUCLEOTIDE SEQUENCE</scope>
    <source>
        <strain evidence="4">Concon-B</strain>
    </source>
</reference>
<protein>
    <recommendedName>
        <fullName evidence="3">DUF4200 domain-containing protein</fullName>
    </recommendedName>
</protein>
<dbReference type="Pfam" id="PF13863">
    <property type="entry name" value="DUF4200"/>
    <property type="match status" value="1"/>
</dbReference>
<name>A0A9Q1D943_CONCO</name>
<proteinExistence type="predicted"/>
<dbReference type="PANTHER" id="PTHR21683">
    <property type="entry name" value="COILED-COIL DOMAIN-CONTAINING PROTEIN 42 LIKE-2-LIKE-RELATED"/>
    <property type="match status" value="1"/>
</dbReference>
<evidence type="ECO:0000313" key="4">
    <source>
        <dbReference type="EMBL" id="KAJ8263143.1"/>
    </source>
</evidence>
<organism evidence="4 5">
    <name type="scientific">Conger conger</name>
    <name type="common">Conger eel</name>
    <name type="synonym">Muraena conger</name>
    <dbReference type="NCBI Taxonomy" id="82655"/>
    <lineage>
        <taxon>Eukaryota</taxon>
        <taxon>Metazoa</taxon>
        <taxon>Chordata</taxon>
        <taxon>Craniata</taxon>
        <taxon>Vertebrata</taxon>
        <taxon>Euteleostomi</taxon>
        <taxon>Actinopterygii</taxon>
        <taxon>Neopterygii</taxon>
        <taxon>Teleostei</taxon>
        <taxon>Anguilliformes</taxon>
        <taxon>Congridae</taxon>
        <taxon>Conger</taxon>
    </lineage>
</organism>
<dbReference type="InterPro" id="IPR051147">
    <property type="entry name" value="CFAP_domain-containing"/>
</dbReference>
<accession>A0A9Q1D943</accession>
<evidence type="ECO:0000259" key="3">
    <source>
        <dbReference type="Pfam" id="PF13863"/>
    </source>
</evidence>
<evidence type="ECO:0000256" key="2">
    <source>
        <dbReference type="SAM" id="Coils"/>
    </source>
</evidence>
<evidence type="ECO:0000313" key="5">
    <source>
        <dbReference type="Proteomes" id="UP001152803"/>
    </source>
</evidence>
<feature type="domain" description="DUF4200" evidence="3">
    <location>
        <begin position="34"/>
        <end position="152"/>
    </location>
</feature>
<comment type="caution">
    <text evidence="4">The sequence shown here is derived from an EMBL/GenBank/DDBJ whole genome shotgun (WGS) entry which is preliminary data.</text>
</comment>
<dbReference type="AlphaFoldDB" id="A0A9Q1D943"/>
<dbReference type="OrthoDB" id="10264298at2759"/>
<dbReference type="InterPro" id="IPR025252">
    <property type="entry name" value="DUF4200"/>
</dbReference>
<keyword evidence="5" id="KW-1185">Reference proteome</keyword>
<evidence type="ECO:0000256" key="1">
    <source>
        <dbReference type="ARBA" id="ARBA00023054"/>
    </source>
</evidence>
<dbReference type="EMBL" id="JAFJMO010000011">
    <property type="protein sequence ID" value="KAJ8263143.1"/>
    <property type="molecule type" value="Genomic_DNA"/>
</dbReference>
<gene>
    <name evidence="4" type="ORF">COCON_G00156000</name>
</gene>
<dbReference type="GO" id="GO:0005856">
    <property type="term" value="C:cytoskeleton"/>
    <property type="evidence" value="ECO:0007669"/>
    <property type="project" value="UniProtKB-ARBA"/>
</dbReference>
<keyword evidence="1 2" id="KW-0175">Coiled coil</keyword>
<sequence length="311" mass="36575">MTLDLKDYFRTFYEEQLTILPVPVEVHVTGATRLLEKKNEMKDVEQALAAQKEEFQMRMESVQQRKDDLIEQKEQMKEQLTKFDTFVKENESKCSRAKKNASADKELVRQKELEIERLEKEITILQARKDVLEERVQRNAIYWEFLEKVIKKSKKFEEARELLGRTDTLLITRDQLLEKESEGQERREALRMELRHFVEEQSNLVLHRNNQLSALQTQLDRTRMLAFKWESTWNHIQSTAAKETLLLGQIKVVTLNLFHMMGGKTGQDKAVAIEDTAQQLEQIQLFIQDKADMVYDLRRASSGSIGNINKE</sequence>
<feature type="coiled-coil region" evidence="2">
    <location>
        <begin position="34"/>
        <end position="135"/>
    </location>
</feature>